<accession>A0AAU0N0H0</accession>
<name>A0AAU0N0H0_9GAMM</name>
<dbReference type="PANTHER" id="PTHR36443">
    <property type="entry name" value="BSR5223 PROTEIN"/>
    <property type="match status" value="1"/>
</dbReference>
<reference evidence="2 3" key="1">
    <citation type="submission" date="2023-10" db="EMBL/GenBank/DDBJ databases">
        <title>Description of Microbulbifer bruguierae sp. nov., isolated from the sediments of mangrove plant Bruguiera sexangula and comparative genomic analyses of the genus Microbulbifer.</title>
        <authorList>
            <person name="Long M."/>
        </authorList>
    </citation>
    <scope>NUCLEOTIDE SEQUENCE [LARGE SCALE GENOMIC DNA]</scope>
    <source>
        <strain evidence="2 3">SPO729</strain>
    </source>
</reference>
<dbReference type="InterPro" id="IPR021320">
    <property type="entry name" value="DUF2905"/>
</dbReference>
<dbReference type="Proteomes" id="UP001302477">
    <property type="component" value="Chromosome"/>
</dbReference>
<evidence type="ECO:0000256" key="1">
    <source>
        <dbReference type="SAM" id="Phobius"/>
    </source>
</evidence>
<keyword evidence="1" id="KW-0812">Transmembrane</keyword>
<feature type="transmembrane region" description="Helical" evidence="1">
    <location>
        <begin position="5"/>
        <end position="26"/>
    </location>
</feature>
<dbReference type="RefSeq" id="WP_318954301.1">
    <property type="nucleotide sequence ID" value="NZ_CP137555.1"/>
</dbReference>
<dbReference type="EMBL" id="CP137555">
    <property type="protein sequence ID" value="WOX05838.1"/>
    <property type="molecule type" value="Genomic_DNA"/>
</dbReference>
<dbReference type="Pfam" id="PF11146">
    <property type="entry name" value="DUF2905"/>
    <property type="match status" value="1"/>
</dbReference>
<dbReference type="PANTHER" id="PTHR36443:SF1">
    <property type="entry name" value="BSR5223 PROTEIN"/>
    <property type="match status" value="1"/>
</dbReference>
<protein>
    <submittedName>
        <fullName evidence="2">DUF2905 domain-containing protein</fullName>
    </submittedName>
</protein>
<dbReference type="KEGG" id="mpaf:R5R33_01425"/>
<dbReference type="AlphaFoldDB" id="A0AAU0N0H0"/>
<sequence length="68" mass="7867">MARWLILVGVILTLVGVAMHFAPWLFNWFGRLPGDIRIESERSKVYFPITSMVILSVVLSVILSFFRR</sequence>
<evidence type="ECO:0000313" key="3">
    <source>
        <dbReference type="Proteomes" id="UP001302477"/>
    </source>
</evidence>
<gene>
    <name evidence="2" type="ORF">R5R33_01425</name>
</gene>
<keyword evidence="1" id="KW-1133">Transmembrane helix</keyword>
<organism evidence="2 3">
    <name type="scientific">Microbulbifer pacificus</name>
    <dbReference type="NCBI Taxonomy" id="407164"/>
    <lineage>
        <taxon>Bacteria</taxon>
        <taxon>Pseudomonadati</taxon>
        <taxon>Pseudomonadota</taxon>
        <taxon>Gammaproteobacteria</taxon>
        <taxon>Cellvibrionales</taxon>
        <taxon>Microbulbiferaceae</taxon>
        <taxon>Microbulbifer</taxon>
    </lineage>
</organism>
<evidence type="ECO:0000313" key="2">
    <source>
        <dbReference type="EMBL" id="WOX05838.1"/>
    </source>
</evidence>
<keyword evidence="1" id="KW-0472">Membrane</keyword>
<keyword evidence="3" id="KW-1185">Reference proteome</keyword>
<feature type="transmembrane region" description="Helical" evidence="1">
    <location>
        <begin position="46"/>
        <end position="66"/>
    </location>
</feature>
<proteinExistence type="predicted"/>